<dbReference type="Pfam" id="PF00781">
    <property type="entry name" value="DAGK_cat"/>
    <property type="match status" value="1"/>
</dbReference>
<dbReference type="Pfam" id="PF19279">
    <property type="entry name" value="YegS_C"/>
    <property type="match status" value="1"/>
</dbReference>
<evidence type="ECO:0000256" key="7">
    <source>
        <dbReference type="ARBA" id="ARBA00022840"/>
    </source>
</evidence>
<keyword evidence="9" id="KW-0443">Lipid metabolism</keyword>
<keyword evidence="6" id="KW-0418">Kinase</keyword>
<evidence type="ECO:0000256" key="2">
    <source>
        <dbReference type="ARBA" id="ARBA00022516"/>
    </source>
</evidence>
<dbReference type="SMART" id="SM00046">
    <property type="entry name" value="DAGKc"/>
    <property type="match status" value="1"/>
</dbReference>
<dbReference type="InterPro" id="IPR050187">
    <property type="entry name" value="Lipid_Phosphate_FormReg"/>
</dbReference>
<dbReference type="NCBIfam" id="TIGR00147">
    <property type="entry name" value="YegS/Rv2252/BmrU family lipid kinase"/>
    <property type="match status" value="1"/>
</dbReference>
<dbReference type="EMBL" id="CAFBNP010000011">
    <property type="protein sequence ID" value="CAB4946641.1"/>
    <property type="molecule type" value="Genomic_DNA"/>
</dbReference>
<proteinExistence type="predicted"/>
<evidence type="ECO:0000256" key="6">
    <source>
        <dbReference type="ARBA" id="ARBA00022777"/>
    </source>
</evidence>
<keyword evidence="5" id="KW-0547">Nucleotide-binding</keyword>
<evidence type="ECO:0000313" key="14">
    <source>
        <dbReference type="EMBL" id="CAB4946641.1"/>
    </source>
</evidence>
<comment type="cofactor">
    <cofactor evidence="1">
        <name>Mg(2+)</name>
        <dbReference type="ChEBI" id="CHEBI:18420"/>
    </cofactor>
</comment>
<protein>
    <submittedName>
        <fullName evidence="14">Unannotated protein</fullName>
    </submittedName>
</protein>
<gene>
    <name evidence="13" type="ORF">UFOPK2782_00584</name>
    <name evidence="14" type="ORF">UFOPK3828_00140</name>
</gene>
<dbReference type="GO" id="GO:0046872">
    <property type="term" value="F:metal ion binding"/>
    <property type="evidence" value="ECO:0007669"/>
    <property type="project" value="UniProtKB-KW"/>
</dbReference>
<dbReference type="EMBL" id="CAEZYS010000058">
    <property type="protein sequence ID" value="CAB4735341.1"/>
    <property type="molecule type" value="Genomic_DNA"/>
</dbReference>
<dbReference type="InterPro" id="IPR045540">
    <property type="entry name" value="YegS/DAGK_C"/>
</dbReference>
<dbReference type="AlphaFoldDB" id="A0A6J7JUW9"/>
<keyword evidence="10" id="KW-0594">Phospholipid biosynthesis</keyword>
<dbReference type="InterPro" id="IPR001206">
    <property type="entry name" value="Diacylglycerol_kinase_cat_dom"/>
</dbReference>
<evidence type="ECO:0000256" key="3">
    <source>
        <dbReference type="ARBA" id="ARBA00022679"/>
    </source>
</evidence>
<dbReference type="GO" id="GO:0005524">
    <property type="term" value="F:ATP binding"/>
    <property type="evidence" value="ECO:0007669"/>
    <property type="project" value="UniProtKB-KW"/>
</dbReference>
<evidence type="ECO:0000256" key="9">
    <source>
        <dbReference type="ARBA" id="ARBA00023098"/>
    </source>
</evidence>
<dbReference type="PANTHER" id="PTHR12358">
    <property type="entry name" value="SPHINGOSINE KINASE"/>
    <property type="match status" value="1"/>
</dbReference>
<evidence type="ECO:0000256" key="4">
    <source>
        <dbReference type="ARBA" id="ARBA00022723"/>
    </source>
</evidence>
<sequence length="296" mass="32408">MPKQVLVCINPVAGRGTSKKVLNDLLRYADLASIDFLVIESSKNPSILANLMSKVNLARCSAVIAIGGDGIVNQVLQAIAGKSIALYVIPTGTGNDFARSSQLLTLQPSKIFRTIFEEESDLIDLGKITHGAHQRFFGQILSTGFDALVNERANLNRFVSGKMKYNIATALELPSFKPIHYKIELDGKSREFHAMLFAVANGSSYGGGMQLVPHADRRDGVFDLMILHPVSKVELIKVFPKVFSGRHVNHPAVEFIKAKNVKILAKSVAYADGERISELPINVEIVPKALKTWISK</sequence>
<feature type="domain" description="DAGKc" evidence="12">
    <location>
        <begin position="1"/>
        <end position="133"/>
    </location>
</feature>
<dbReference type="InterPro" id="IPR005218">
    <property type="entry name" value="Diacylglycerol/lipid_kinase"/>
</dbReference>
<dbReference type="Gene3D" id="3.40.50.10330">
    <property type="entry name" value="Probable inorganic polyphosphate/atp-NAD kinase, domain 1"/>
    <property type="match status" value="1"/>
</dbReference>
<evidence type="ECO:0000259" key="12">
    <source>
        <dbReference type="PROSITE" id="PS50146"/>
    </source>
</evidence>
<evidence type="ECO:0000256" key="1">
    <source>
        <dbReference type="ARBA" id="ARBA00001946"/>
    </source>
</evidence>
<keyword evidence="2" id="KW-0444">Lipid biosynthesis</keyword>
<evidence type="ECO:0000256" key="8">
    <source>
        <dbReference type="ARBA" id="ARBA00022842"/>
    </source>
</evidence>
<dbReference type="SUPFAM" id="SSF111331">
    <property type="entry name" value="NAD kinase/diacylglycerol kinase-like"/>
    <property type="match status" value="1"/>
</dbReference>
<keyword evidence="3" id="KW-0808">Transferase</keyword>
<keyword evidence="4" id="KW-0479">Metal-binding</keyword>
<dbReference type="PANTHER" id="PTHR12358:SF106">
    <property type="entry name" value="LIPID KINASE YEGS"/>
    <property type="match status" value="1"/>
</dbReference>
<evidence type="ECO:0000313" key="13">
    <source>
        <dbReference type="EMBL" id="CAB4735341.1"/>
    </source>
</evidence>
<dbReference type="GO" id="GO:0016301">
    <property type="term" value="F:kinase activity"/>
    <property type="evidence" value="ECO:0007669"/>
    <property type="project" value="UniProtKB-KW"/>
</dbReference>
<dbReference type="InterPro" id="IPR017438">
    <property type="entry name" value="ATP-NAD_kinase_N"/>
</dbReference>
<organism evidence="14">
    <name type="scientific">freshwater metagenome</name>
    <dbReference type="NCBI Taxonomy" id="449393"/>
    <lineage>
        <taxon>unclassified sequences</taxon>
        <taxon>metagenomes</taxon>
        <taxon>ecological metagenomes</taxon>
    </lineage>
</organism>
<reference evidence="14" key="1">
    <citation type="submission" date="2020-05" db="EMBL/GenBank/DDBJ databases">
        <authorList>
            <person name="Chiriac C."/>
            <person name="Salcher M."/>
            <person name="Ghai R."/>
            <person name="Kavagutti S V."/>
        </authorList>
    </citation>
    <scope>NUCLEOTIDE SEQUENCE</scope>
</reference>
<keyword evidence="7" id="KW-0067">ATP-binding</keyword>
<evidence type="ECO:0000256" key="11">
    <source>
        <dbReference type="ARBA" id="ARBA00023264"/>
    </source>
</evidence>
<evidence type="ECO:0000256" key="10">
    <source>
        <dbReference type="ARBA" id="ARBA00023209"/>
    </source>
</evidence>
<accession>A0A6J7JUW9</accession>
<dbReference type="InterPro" id="IPR016064">
    <property type="entry name" value="NAD/diacylglycerol_kinase_sf"/>
</dbReference>
<dbReference type="GO" id="GO:0008654">
    <property type="term" value="P:phospholipid biosynthetic process"/>
    <property type="evidence" value="ECO:0007669"/>
    <property type="project" value="UniProtKB-KW"/>
</dbReference>
<keyword evidence="8" id="KW-0460">Magnesium</keyword>
<dbReference type="GO" id="GO:0005886">
    <property type="term" value="C:plasma membrane"/>
    <property type="evidence" value="ECO:0007669"/>
    <property type="project" value="TreeGrafter"/>
</dbReference>
<evidence type="ECO:0000256" key="5">
    <source>
        <dbReference type="ARBA" id="ARBA00022741"/>
    </source>
</evidence>
<dbReference type="Gene3D" id="2.60.200.40">
    <property type="match status" value="1"/>
</dbReference>
<dbReference type="PROSITE" id="PS50146">
    <property type="entry name" value="DAGK"/>
    <property type="match status" value="1"/>
</dbReference>
<keyword evidence="11" id="KW-1208">Phospholipid metabolism</keyword>
<name>A0A6J7JUW9_9ZZZZ</name>